<name>A0ABS6EV20_9FIRM</name>
<feature type="region of interest" description="Disordered" evidence="1">
    <location>
        <begin position="1"/>
        <end position="30"/>
    </location>
</feature>
<feature type="domain" description="Capsule synthesis protein CapA" evidence="2">
    <location>
        <begin position="92"/>
        <end position="338"/>
    </location>
</feature>
<reference evidence="3 4" key="1">
    <citation type="submission" date="2021-06" db="EMBL/GenBank/DDBJ databases">
        <authorList>
            <person name="Sun Q."/>
            <person name="Li D."/>
        </authorList>
    </citation>
    <scope>NUCLEOTIDE SEQUENCE [LARGE SCALE GENOMIC DNA]</scope>
    <source>
        <strain evidence="3 4">MSJd-7</strain>
    </source>
</reference>
<evidence type="ECO:0000256" key="1">
    <source>
        <dbReference type="SAM" id="MobiDB-lite"/>
    </source>
</evidence>
<sequence>MKHQSPQKHQPTTQQLPPSRRREIARRKRKRRRQIRRIGLLLVLAVLFLLLATRGVSCVRQTLSQHSESKSSHSFLSGNDNKKKTVKPGSLSLIAVGDNLMHNTLLTDAATSDGYDFTPFYSEIKPYVQAADIAVINQESPLGKGKAEGYPSFNTPQSCGDALVDAGFDVISQANNHIMDSTSSAVYDTMNYWDSQAKNGVIRIGISRDAEDRATVRYIKRNGIKVGFLAYTYGLNGAHLPDSNPDLVSLIDKDTMKKELAAVKEKCDAVVVVMHWGEEYHQTPNEEQEDLAEFLTENGATLIIGAHPHVCEQADWVESENGNRAFCIYSLGNFISGQNKAETIVEGMLQVTLTRDETGTVTVENPGVMPLVCTSSKFRSYRVIPLDDYTQAMAKKHTLAGRCDVSPSNLNSIAKDAYGKYLIAKTIPKTYDTTYAEKSSKVSES</sequence>
<protein>
    <submittedName>
        <fullName evidence="3">CapA family protein</fullName>
    </submittedName>
</protein>
<proteinExistence type="predicted"/>
<evidence type="ECO:0000313" key="4">
    <source>
        <dbReference type="Proteomes" id="UP000783588"/>
    </source>
</evidence>
<feature type="compositionally biased region" description="Polar residues" evidence="1">
    <location>
        <begin position="7"/>
        <end position="17"/>
    </location>
</feature>
<dbReference type="EMBL" id="JAHLQI010000005">
    <property type="protein sequence ID" value="MBU5490991.1"/>
    <property type="molecule type" value="Genomic_DNA"/>
</dbReference>
<keyword evidence="4" id="KW-1185">Reference proteome</keyword>
<evidence type="ECO:0000313" key="3">
    <source>
        <dbReference type="EMBL" id="MBU5490991.1"/>
    </source>
</evidence>
<accession>A0ABS6EV20</accession>
<organism evidence="3 4">
    <name type="scientific">Butyricicoccus intestinisimiae</name>
    <dbReference type="NCBI Taxonomy" id="2841509"/>
    <lineage>
        <taxon>Bacteria</taxon>
        <taxon>Bacillati</taxon>
        <taxon>Bacillota</taxon>
        <taxon>Clostridia</taxon>
        <taxon>Eubacteriales</taxon>
        <taxon>Butyricicoccaceae</taxon>
        <taxon>Butyricicoccus</taxon>
    </lineage>
</organism>
<dbReference type="Proteomes" id="UP000783588">
    <property type="component" value="Unassembled WGS sequence"/>
</dbReference>
<dbReference type="PANTHER" id="PTHR33393">
    <property type="entry name" value="POLYGLUTAMINE SYNTHESIS ACCESSORY PROTEIN RV0574C-RELATED"/>
    <property type="match status" value="1"/>
</dbReference>
<dbReference type="Pfam" id="PF09587">
    <property type="entry name" value="PGA_cap"/>
    <property type="match status" value="1"/>
</dbReference>
<dbReference type="CDD" id="cd07381">
    <property type="entry name" value="MPP_CapA"/>
    <property type="match status" value="1"/>
</dbReference>
<comment type="caution">
    <text evidence="3">The sequence shown here is derived from an EMBL/GenBank/DDBJ whole genome shotgun (WGS) entry which is preliminary data.</text>
</comment>
<dbReference type="InterPro" id="IPR052169">
    <property type="entry name" value="CW_Biosynth-Accessory"/>
</dbReference>
<dbReference type="RefSeq" id="WP_216470702.1">
    <property type="nucleotide sequence ID" value="NZ_JAHLQI010000005.1"/>
</dbReference>
<dbReference type="SMART" id="SM00854">
    <property type="entry name" value="PGA_cap"/>
    <property type="match status" value="1"/>
</dbReference>
<evidence type="ECO:0000259" key="2">
    <source>
        <dbReference type="SMART" id="SM00854"/>
    </source>
</evidence>
<gene>
    <name evidence="3" type="ORF">KQI75_10235</name>
</gene>
<dbReference type="PANTHER" id="PTHR33393:SF12">
    <property type="entry name" value="CAPSULE BIOSYNTHESIS PROTEIN CAPA"/>
    <property type="match status" value="1"/>
</dbReference>
<dbReference type="InterPro" id="IPR019079">
    <property type="entry name" value="Capsule_synth_CapA"/>
</dbReference>